<evidence type="ECO:0000313" key="1">
    <source>
        <dbReference type="EMBL" id="CAG6600227.1"/>
    </source>
</evidence>
<dbReference type="EMBL" id="HBUE01238119">
    <property type="protein sequence ID" value="CAG6548017.1"/>
    <property type="molecule type" value="Transcribed_RNA"/>
</dbReference>
<name>A0A8D8L6D0_CULPI</name>
<proteinExistence type="predicted"/>
<protein>
    <submittedName>
        <fullName evidence="1">(northern house mosquito) hypothetical protein</fullName>
    </submittedName>
</protein>
<dbReference type="AlphaFoldDB" id="A0A8D8L6D0"/>
<dbReference type="EMBL" id="HBUE01345078">
    <property type="protein sequence ID" value="CAG6600227.1"/>
    <property type="molecule type" value="Transcribed_RNA"/>
</dbReference>
<accession>A0A8D8L6D0</accession>
<organism evidence="1">
    <name type="scientific">Culex pipiens</name>
    <name type="common">House mosquito</name>
    <dbReference type="NCBI Taxonomy" id="7175"/>
    <lineage>
        <taxon>Eukaryota</taxon>
        <taxon>Metazoa</taxon>
        <taxon>Ecdysozoa</taxon>
        <taxon>Arthropoda</taxon>
        <taxon>Hexapoda</taxon>
        <taxon>Insecta</taxon>
        <taxon>Pterygota</taxon>
        <taxon>Neoptera</taxon>
        <taxon>Endopterygota</taxon>
        <taxon>Diptera</taxon>
        <taxon>Nematocera</taxon>
        <taxon>Culicoidea</taxon>
        <taxon>Culicidae</taxon>
        <taxon>Culicinae</taxon>
        <taxon>Culicini</taxon>
        <taxon>Culex</taxon>
        <taxon>Culex</taxon>
    </lineage>
</organism>
<sequence>MFRNKSVCLTIITAKYFCKHLPRQNTPAPVCSWRAARLPPACRPRQRSSTGLFGKPAVCSSRWGSTPVPPAWSSPLTAFALGHICSSFWWQTQNLSTQHMVRL</sequence>
<reference evidence="1" key="1">
    <citation type="submission" date="2021-05" db="EMBL/GenBank/DDBJ databases">
        <authorList>
            <person name="Alioto T."/>
            <person name="Alioto T."/>
            <person name="Gomez Garrido J."/>
        </authorList>
    </citation>
    <scope>NUCLEOTIDE SEQUENCE</scope>
</reference>